<dbReference type="EnsemblMetazoa" id="GPPI019242-RA">
    <property type="protein sequence ID" value="GPPI019242-PA"/>
    <property type="gene ID" value="GPPI019242"/>
</dbReference>
<name>A0A1B0B551_9MUSC</name>
<dbReference type="EMBL" id="JXJN01008611">
    <property type="status" value="NOT_ANNOTATED_CDS"/>
    <property type="molecule type" value="Genomic_DNA"/>
</dbReference>
<protein>
    <submittedName>
        <fullName evidence="1">Uncharacterized protein</fullName>
    </submittedName>
</protein>
<dbReference type="AlphaFoldDB" id="A0A1B0B551"/>
<evidence type="ECO:0000313" key="2">
    <source>
        <dbReference type="Proteomes" id="UP000092460"/>
    </source>
</evidence>
<keyword evidence="2" id="KW-1185">Reference proteome</keyword>
<reference evidence="1" key="2">
    <citation type="submission" date="2020-05" db="UniProtKB">
        <authorList>
            <consortium name="EnsemblMetazoa"/>
        </authorList>
    </citation>
    <scope>IDENTIFICATION</scope>
    <source>
        <strain evidence="1">IAEA</strain>
    </source>
</reference>
<dbReference type="VEuPathDB" id="VectorBase:GPPI019242"/>
<evidence type="ECO:0000313" key="1">
    <source>
        <dbReference type="EnsemblMetazoa" id="GPPI019242-PA"/>
    </source>
</evidence>
<proteinExistence type="predicted"/>
<sequence>MTGSYMFSSPDHFPSSKNIVLCINLKLTLYTPPLELAGDTQADLGSFNASRDATTVISSLIGEVKLVLRDVFSVCSSVMHSKVSFDAACVIITACTRSCRTKAEG</sequence>
<dbReference type="Proteomes" id="UP000092460">
    <property type="component" value="Unassembled WGS sequence"/>
</dbReference>
<reference evidence="2" key="1">
    <citation type="submission" date="2015-01" db="EMBL/GenBank/DDBJ databases">
        <authorList>
            <person name="Aksoy S."/>
            <person name="Warren W."/>
            <person name="Wilson R.K."/>
        </authorList>
    </citation>
    <scope>NUCLEOTIDE SEQUENCE [LARGE SCALE GENOMIC DNA]</scope>
    <source>
        <strain evidence="2">IAEA</strain>
    </source>
</reference>
<accession>A0A1B0B551</accession>
<organism evidence="1 2">
    <name type="scientific">Glossina palpalis gambiensis</name>
    <dbReference type="NCBI Taxonomy" id="67801"/>
    <lineage>
        <taxon>Eukaryota</taxon>
        <taxon>Metazoa</taxon>
        <taxon>Ecdysozoa</taxon>
        <taxon>Arthropoda</taxon>
        <taxon>Hexapoda</taxon>
        <taxon>Insecta</taxon>
        <taxon>Pterygota</taxon>
        <taxon>Neoptera</taxon>
        <taxon>Endopterygota</taxon>
        <taxon>Diptera</taxon>
        <taxon>Brachycera</taxon>
        <taxon>Muscomorpha</taxon>
        <taxon>Hippoboscoidea</taxon>
        <taxon>Glossinidae</taxon>
        <taxon>Glossina</taxon>
    </lineage>
</organism>